<dbReference type="GO" id="GO:0032991">
    <property type="term" value="C:protein-containing complex"/>
    <property type="evidence" value="ECO:0007669"/>
    <property type="project" value="UniProtKB-ARBA"/>
</dbReference>
<dbReference type="OrthoDB" id="16772at2759"/>
<dbReference type="PANTHER" id="PTHR15157:SF13">
    <property type="entry name" value="AUTOPHAGY-RELATED PROTEIN 14"/>
    <property type="match status" value="1"/>
</dbReference>
<dbReference type="Proteomes" id="UP000664132">
    <property type="component" value="Unassembled WGS sequence"/>
</dbReference>
<protein>
    <recommendedName>
        <fullName evidence="2">Autophagy-related protein 14</fullName>
    </recommendedName>
</protein>
<feature type="compositionally biased region" description="Basic and acidic residues" evidence="4">
    <location>
        <begin position="378"/>
        <end position="388"/>
    </location>
</feature>
<dbReference type="AlphaFoldDB" id="A0A8H7T904"/>
<evidence type="ECO:0000256" key="4">
    <source>
        <dbReference type="SAM" id="MobiDB-lite"/>
    </source>
</evidence>
<feature type="compositionally biased region" description="Polar residues" evidence="4">
    <location>
        <begin position="266"/>
        <end position="277"/>
    </location>
</feature>
<comment type="similarity">
    <text evidence="1">Belongs to the ATG14 family.</text>
</comment>
<organism evidence="5 6">
    <name type="scientific">Cadophora malorum</name>
    <dbReference type="NCBI Taxonomy" id="108018"/>
    <lineage>
        <taxon>Eukaryota</taxon>
        <taxon>Fungi</taxon>
        <taxon>Dikarya</taxon>
        <taxon>Ascomycota</taxon>
        <taxon>Pezizomycotina</taxon>
        <taxon>Leotiomycetes</taxon>
        <taxon>Helotiales</taxon>
        <taxon>Ploettnerulaceae</taxon>
        <taxon>Cadophora</taxon>
    </lineage>
</organism>
<dbReference type="GO" id="GO:0035493">
    <property type="term" value="P:SNARE complex assembly"/>
    <property type="evidence" value="ECO:0007669"/>
    <property type="project" value="TreeGrafter"/>
</dbReference>
<feature type="region of interest" description="Disordered" evidence="4">
    <location>
        <begin position="358"/>
        <end position="388"/>
    </location>
</feature>
<evidence type="ECO:0000256" key="3">
    <source>
        <dbReference type="ARBA" id="ARBA00023054"/>
    </source>
</evidence>
<comment type="caution">
    <text evidence="5">The sequence shown here is derived from an EMBL/GenBank/DDBJ whole genome shotgun (WGS) entry which is preliminary data.</text>
</comment>
<gene>
    <name evidence="5" type="ORF">IFR04_011531</name>
</gene>
<evidence type="ECO:0000313" key="5">
    <source>
        <dbReference type="EMBL" id="KAG4415327.1"/>
    </source>
</evidence>
<dbReference type="GO" id="GO:0000149">
    <property type="term" value="F:SNARE binding"/>
    <property type="evidence" value="ECO:0007669"/>
    <property type="project" value="TreeGrafter"/>
</dbReference>
<feature type="compositionally biased region" description="Low complexity" evidence="4">
    <location>
        <begin position="364"/>
        <end position="373"/>
    </location>
</feature>
<accession>A0A8H7T904</accession>
<dbReference type="GO" id="GO:0005768">
    <property type="term" value="C:endosome"/>
    <property type="evidence" value="ECO:0007669"/>
    <property type="project" value="TreeGrafter"/>
</dbReference>
<dbReference type="GO" id="GO:0000323">
    <property type="term" value="C:lytic vacuole"/>
    <property type="evidence" value="ECO:0007669"/>
    <property type="project" value="TreeGrafter"/>
</dbReference>
<evidence type="ECO:0000256" key="1">
    <source>
        <dbReference type="ARBA" id="ARBA00009574"/>
    </source>
</evidence>
<keyword evidence="3" id="KW-0175">Coiled coil</keyword>
<dbReference type="Pfam" id="PF10186">
    <property type="entry name" value="ATG14"/>
    <property type="match status" value="1"/>
</dbReference>
<evidence type="ECO:0000256" key="2">
    <source>
        <dbReference type="ARBA" id="ARBA00013807"/>
    </source>
</evidence>
<name>A0A8H7T904_9HELO</name>
<dbReference type="PANTHER" id="PTHR15157">
    <property type="entry name" value="UV RADIATION RESISTANCE-ASSOCIATED GENE PROTEIN"/>
    <property type="match status" value="1"/>
</dbReference>
<keyword evidence="6" id="KW-1185">Reference proteome</keyword>
<sequence length="515" mass="56171">MQCDICFRTGGQGDKKLHFLCATDARNQLYDGRIQNARILLENDALNTQVANLFPGDKTQTTGETSQAPQSFIEIAAISAEKERAVDRTHQIITRADELRAKVDLAKEEIAKRKATVARRKSDLASASNGVEARRTRQIEEVKKATSMTKHKWNLGHSTAASSRTFLCGEAAKLYGLKKGRRNSGSEEYRIGGVRVMDLRSLNTASPAEISTALSHIAHLLMLSTHYLAIRLPAEITLPHRDYPLPTIFPIASSYKHTEVPFPGSTPHQSSNTSPTASRHAEAPSNLPHPRPLFIKKPLPLLSTDDPSGYGLFLEGVTLLAYNIAWVCKSQGIPVGDESSFEDICNLGRNLYNLLIGTKPRPSPGSRASSAQSTPTKGGRETDGESDRKSAAFTTMGNFSHGTAHSFLGGAVGTDFIRSWKLPSPTKLTDKLKSKLLSEVANAEWEMLDADAWAVDDEMGDDGVVVGARKEAAERLQNLGMQSFMSMRTVVEAVEMVGADGERKPGTSGWTKLRK</sequence>
<evidence type="ECO:0000313" key="6">
    <source>
        <dbReference type="Proteomes" id="UP000664132"/>
    </source>
</evidence>
<reference evidence="5" key="1">
    <citation type="submission" date="2021-02" db="EMBL/GenBank/DDBJ databases">
        <title>Genome sequence Cadophora malorum strain M34.</title>
        <authorList>
            <person name="Stefanovic E."/>
            <person name="Vu D."/>
            <person name="Scully C."/>
            <person name="Dijksterhuis J."/>
            <person name="Roader J."/>
            <person name="Houbraken J."/>
        </authorList>
    </citation>
    <scope>NUCLEOTIDE SEQUENCE</scope>
    <source>
        <strain evidence="5">M34</strain>
    </source>
</reference>
<proteinExistence type="inferred from homology"/>
<dbReference type="InterPro" id="IPR018791">
    <property type="entry name" value="UV_resistance/autophagy_Atg14"/>
</dbReference>
<feature type="region of interest" description="Disordered" evidence="4">
    <location>
        <begin position="260"/>
        <end position="291"/>
    </location>
</feature>
<dbReference type="EMBL" id="JAFJYH010000226">
    <property type="protein sequence ID" value="KAG4415327.1"/>
    <property type="molecule type" value="Genomic_DNA"/>
</dbReference>